<dbReference type="WBParaSite" id="Hba_10419">
    <property type="protein sequence ID" value="Hba_10419"/>
    <property type="gene ID" value="Hba_10419"/>
</dbReference>
<evidence type="ECO:0000313" key="2">
    <source>
        <dbReference type="WBParaSite" id="Hba_10419"/>
    </source>
</evidence>
<dbReference type="Proteomes" id="UP000095283">
    <property type="component" value="Unplaced"/>
</dbReference>
<sequence length="48" mass="5831">MPMYMKQQKSVKEYREQRECVGDQTDSWDQQQRCGFLNGLMCIHIINY</sequence>
<dbReference type="AlphaFoldDB" id="A0A1I7WYS7"/>
<protein>
    <submittedName>
        <fullName evidence="2">Uncharacterized protein</fullName>
    </submittedName>
</protein>
<keyword evidence="1" id="KW-1185">Reference proteome</keyword>
<accession>A0A1I7WYS7</accession>
<reference evidence="2" key="1">
    <citation type="submission" date="2016-11" db="UniProtKB">
        <authorList>
            <consortium name="WormBaseParasite"/>
        </authorList>
    </citation>
    <scope>IDENTIFICATION</scope>
</reference>
<proteinExistence type="predicted"/>
<name>A0A1I7WYS7_HETBA</name>
<organism evidence="1 2">
    <name type="scientific">Heterorhabditis bacteriophora</name>
    <name type="common">Entomopathogenic nematode worm</name>
    <dbReference type="NCBI Taxonomy" id="37862"/>
    <lineage>
        <taxon>Eukaryota</taxon>
        <taxon>Metazoa</taxon>
        <taxon>Ecdysozoa</taxon>
        <taxon>Nematoda</taxon>
        <taxon>Chromadorea</taxon>
        <taxon>Rhabditida</taxon>
        <taxon>Rhabditina</taxon>
        <taxon>Rhabditomorpha</taxon>
        <taxon>Strongyloidea</taxon>
        <taxon>Heterorhabditidae</taxon>
        <taxon>Heterorhabditis</taxon>
    </lineage>
</organism>
<evidence type="ECO:0000313" key="1">
    <source>
        <dbReference type="Proteomes" id="UP000095283"/>
    </source>
</evidence>